<feature type="chain" id="PRO_5004532726" evidence="3">
    <location>
        <begin position="20"/>
        <end position="244"/>
    </location>
</feature>
<dbReference type="GO" id="GO:0016020">
    <property type="term" value="C:membrane"/>
    <property type="evidence" value="ECO:0007669"/>
    <property type="project" value="InterPro"/>
</dbReference>
<dbReference type="Proteomes" id="UP000015380">
    <property type="component" value="Chromosome"/>
</dbReference>
<dbReference type="GO" id="GO:0120010">
    <property type="term" value="P:intermembrane phospholipid transfer"/>
    <property type="evidence" value="ECO:0007669"/>
    <property type="project" value="TreeGrafter"/>
</dbReference>
<dbReference type="HOGENOM" id="CLU_059326_3_1_6"/>
<evidence type="ECO:0000313" key="4">
    <source>
        <dbReference type="EMBL" id="AGS40690.1"/>
    </source>
</evidence>
<dbReference type="KEGG" id="cza:CYCME_2380"/>
<dbReference type="InterPro" id="IPR007428">
    <property type="entry name" value="MlaA"/>
</dbReference>
<reference evidence="5" key="2">
    <citation type="journal article" date="2016" name="Environ. Microbiol. Rep.">
        <title>Analysis of defence systems and a conjugative IncP-1 plasmid in the marine polyaromatic hydrocarbons-degrading bacterium Cycloclasticus sp. 78-ME.</title>
        <authorList>
            <person name="Yakimov M.M."/>
            <person name="Crisafi F."/>
            <person name="Messina E."/>
            <person name="Smedile F."/>
            <person name="Lopatina A."/>
            <person name="Denaro R."/>
            <person name="Pieper D.H."/>
            <person name="Golyshin P.N."/>
            <person name="Giuliano L."/>
        </authorList>
    </citation>
    <scope>NUCLEOTIDE SEQUENCE [LARGE SCALE GENOMIC DNA]</scope>
    <source>
        <strain evidence="5">78-ME</strain>
    </source>
</reference>
<evidence type="ECO:0000256" key="2">
    <source>
        <dbReference type="ARBA" id="ARBA00022729"/>
    </source>
</evidence>
<gene>
    <name evidence="4" type="ORF">CYCME_2380</name>
</gene>
<dbReference type="AlphaFoldDB" id="S5TZP8"/>
<comment type="similarity">
    <text evidence="1">Belongs to the MlaA family.</text>
</comment>
<dbReference type="PATRIC" id="fig|1198232.3.peg.2346"/>
<dbReference type="RefSeq" id="WP_020933141.1">
    <property type="nucleotide sequence ID" value="NC_021917.1"/>
</dbReference>
<reference evidence="4 5" key="1">
    <citation type="submission" date="2013-05" db="EMBL/GenBank/DDBJ databases">
        <title>Between feast and famine: a lifestyle of most important marine PAH-degrading bacterium Cycloclasticus sp. 7ME.</title>
        <authorList>
            <person name="Yakimov M.M."/>
            <person name="Messina E."/>
            <person name="Genovese M."/>
            <person name="Denaro R."/>
            <person name="Crisafi F."/>
            <person name="Russo D."/>
            <person name="Cappello S."/>
            <person name="Santisi S."/>
            <person name="Smedile F."/>
            <person name="Golyshina O.V."/>
            <person name="Tran H."/>
            <person name="Pieper D.H."/>
            <person name="Golyshin P.N."/>
            <person name="Giuliano L."/>
        </authorList>
    </citation>
    <scope>NUCLEOTIDE SEQUENCE [LARGE SCALE GENOMIC DNA]</scope>
    <source>
        <strain evidence="4 5">78-ME</strain>
    </source>
</reference>
<dbReference type="eggNOG" id="COG2853">
    <property type="taxonomic scope" value="Bacteria"/>
</dbReference>
<feature type="signal peptide" evidence="3">
    <location>
        <begin position="1"/>
        <end position="19"/>
    </location>
</feature>
<evidence type="ECO:0000313" key="5">
    <source>
        <dbReference type="Proteomes" id="UP000015380"/>
    </source>
</evidence>
<name>S5TZP8_9GAMM</name>
<proteinExistence type="inferred from homology"/>
<dbReference type="Pfam" id="PF04333">
    <property type="entry name" value="MlaA"/>
    <property type="match status" value="1"/>
</dbReference>
<keyword evidence="5" id="KW-1185">Reference proteome</keyword>
<dbReference type="PROSITE" id="PS51257">
    <property type="entry name" value="PROKAR_LIPOPROTEIN"/>
    <property type="match status" value="1"/>
</dbReference>
<keyword evidence="4" id="KW-0449">Lipoprotein</keyword>
<sequence length="244" mass="27087">MRLSVCFRKGIVCMFVAMAALLSGCASLTSQEENDPLEFVNRGVYKFNQKADEYVLEPVAKGYQYVTPDIVDQSITNFFSNLDDVVVFVNDILQLKFNQALSDGGRVLVNTTVGVLGFVDMATDMGMPKNNEDFGQTLGAYGVGTGPYVVLPILGSSTLRDTLGIYADTFVDPIQQIDDSDARWATMVLKGVDTRADLIRAKKIADQAALDPYEFERSAHFQRRNYLIYDGNPPLDDEDIFDDE</sequence>
<dbReference type="PANTHER" id="PTHR30035">
    <property type="entry name" value="LIPOPROTEIN VACJ-RELATED"/>
    <property type="match status" value="1"/>
</dbReference>
<accession>S5TZP8</accession>
<dbReference type="PRINTS" id="PR01805">
    <property type="entry name" value="VACJLIPOPROT"/>
</dbReference>
<organism evidence="4 5">
    <name type="scientific">Cycloclasticus zancles 78-ME</name>
    <dbReference type="NCBI Taxonomy" id="1198232"/>
    <lineage>
        <taxon>Bacteria</taxon>
        <taxon>Pseudomonadati</taxon>
        <taxon>Pseudomonadota</taxon>
        <taxon>Gammaproteobacteria</taxon>
        <taxon>Thiotrichales</taxon>
        <taxon>Piscirickettsiaceae</taxon>
        <taxon>Cycloclasticus</taxon>
    </lineage>
</organism>
<keyword evidence="2 3" id="KW-0732">Signal</keyword>
<dbReference type="EMBL" id="CP005996">
    <property type="protein sequence ID" value="AGS40690.1"/>
    <property type="molecule type" value="Genomic_DNA"/>
</dbReference>
<evidence type="ECO:0000256" key="3">
    <source>
        <dbReference type="SAM" id="SignalP"/>
    </source>
</evidence>
<dbReference type="PANTHER" id="PTHR30035:SF3">
    <property type="entry name" value="INTERMEMBRANE PHOSPHOLIPID TRANSPORT SYSTEM LIPOPROTEIN MLAA"/>
    <property type="match status" value="1"/>
</dbReference>
<evidence type="ECO:0000256" key="1">
    <source>
        <dbReference type="ARBA" id="ARBA00010634"/>
    </source>
</evidence>
<protein>
    <submittedName>
        <fullName evidence="4">Surface lipoprotein</fullName>
    </submittedName>
</protein>